<protein>
    <submittedName>
        <fullName evidence="4">Uncharacterized protein</fullName>
    </submittedName>
</protein>
<evidence type="ECO:0000313" key="5">
    <source>
        <dbReference type="Proteomes" id="UP000678393"/>
    </source>
</evidence>
<keyword evidence="5" id="KW-1185">Reference proteome</keyword>
<organism evidence="4 5">
    <name type="scientific">Candidula unifasciata</name>
    <dbReference type="NCBI Taxonomy" id="100452"/>
    <lineage>
        <taxon>Eukaryota</taxon>
        <taxon>Metazoa</taxon>
        <taxon>Spiralia</taxon>
        <taxon>Lophotrochozoa</taxon>
        <taxon>Mollusca</taxon>
        <taxon>Gastropoda</taxon>
        <taxon>Heterobranchia</taxon>
        <taxon>Euthyneura</taxon>
        <taxon>Panpulmonata</taxon>
        <taxon>Eupulmonata</taxon>
        <taxon>Stylommatophora</taxon>
        <taxon>Helicina</taxon>
        <taxon>Helicoidea</taxon>
        <taxon>Geomitridae</taxon>
        <taxon>Candidula</taxon>
    </lineage>
</organism>
<dbReference type="Gene3D" id="2.120.10.30">
    <property type="entry name" value="TolB, C-terminal domain"/>
    <property type="match status" value="1"/>
</dbReference>
<reference evidence="4" key="1">
    <citation type="submission" date="2021-04" db="EMBL/GenBank/DDBJ databases">
        <authorList>
            <consortium name="Molecular Ecology Group"/>
        </authorList>
    </citation>
    <scope>NUCLEOTIDE SEQUENCE</scope>
</reference>
<dbReference type="GO" id="GO:0005576">
    <property type="term" value="C:extracellular region"/>
    <property type="evidence" value="ECO:0007669"/>
    <property type="project" value="UniProtKB-SubCell"/>
</dbReference>
<name>A0A8S3Z0P3_9EUPU</name>
<dbReference type="Pfam" id="PF03022">
    <property type="entry name" value="MRJP"/>
    <property type="match status" value="1"/>
</dbReference>
<evidence type="ECO:0000256" key="2">
    <source>
        <dbReference type="ARBA" id="ARBA00009127"/>
    </source>
</evidence>
<gene>
    <name evidence="4" type="ORF">CUNI_LOCUS7113</name>
</gene>
<dbReference type="AlphaFoldDB" id="A0A8S3Z0P3"/>
<evidence type="ECO:0000256" key="3">
    <source>
        <dbReference type="ARBA" id="ARBA00022525"/>
    </source>
</evidence>
<dbReference type="Proteomes" id="UP000678393">
    <property type="component" value="Unassembled WGS sequence"/>
</dbReference>
<sequence>MCITEFLCAGEQLVVFDFTTNTSWSFTHASMSFDDDSAFSINGQSYNFSLGINGIALSPTFNYIPTWVLRDKDADFVGNLRLVGQKKSNSDALLFGHRGLYYGALAHDAIYRWEIETDLMQQGVLEGEVQLVTETPLAQNWESLQWPDGLAFGNYDSSNLYYVSARAQLFHNGKLNFTGGQGYNYRIGKIIAVGDESYLTNSGQYYTYMDIIG</sequence>
<evidence type="ECO:0000256" key="1">
    <source>
        <dbReference type="ARBA" id="ARBA00004613"/>
    </source>
</evidence>
<comment type="caution">
    <text evidence="4">The sequence shown here is derived from an EMBL/GenBank/DDBJ whole genome shotgun (WGS) entry which is preliminary data.</text>
</comment>
<evidence type="ECO:0000313" key="4">
    <source>
        <dbReference type="EMBL" id="CAG5121555.1"/>
    </source>
</evidence>
<dbReference type="InterPro" id="IPR017996">
    <property type="entry name" value="MRJP/yellow-related"/>
</dbReference>
<dbReference type="PANTHER" id="PTHR10009">
    <property type="entry name" value="PROTEIN YELLOW-RELATED"/>
    <property type="match status" value="1"/>
</dbReference>
<comment type="subcellular location">
    <subcellularLocation>
        <location evidence="1">Secreted</location>
    </subcellularLocation>
</comment>
<accession>A0A8S3Z0P3</accession>
<dbReference type="InterPro" id="IPR011042">
    <property type="entry name" value="6-blade_b-propeller_TolB-like"/>
</dbReference>
<dbReference type="EMBL" id="CAJHNH020001112">
    <property type="protein sequence ID" value="CAG5121555.1"/>
    <property type="molecule type" value="Genomic_DNA"/>
</dbReference>
<proteinExistence type="inferred from homology"/>
<dbReference type="PANTHER" id="PTHR10009:SF18">
    <property type="entry name" value="PROTEIN YELLOW-LIKE PROTEIN"/>
    <property type="match status" value="1"/>
</dbReference>
<keyword evidence="3" id="KW-0964">Secreted</keyword>
<comment type="similarity">
    <text evidence="2">Belongs to the major royal jelly protein family.</text>
</comment>
<dbReference type="OrthoDB" id="9977471at2759"/>